<sequence>MTKNDTRIIDIWRQNEIPTVMKREKLPLLIKMPYALDNFAWLRNTNRNKPEWSTQFKAWQVPTAWFEDSVRRLISRFKKVYVIQVHREHQICAPACWNAQGLHCECSCMGAHHGSGHPAGRWYEVSETFAAQWGPKKYACRLMVSVV</sequence>
<dbReference type="EMBL" id="CP012831">
    <property type="protein sequence ID" value="ALI06726.1"/>
    <property type="molecule type" value="Genomic_DNA"/>
</dbReference>
<proteinExistence type="predicted"/>
<accession>A0A0N9WWU8</accession>
<dbReference type="Proteomes" id="UP000059425">
    <property type="component" value="Chromosome"/>
</dbReference>
<dbReference type="AlphaFoldDB" id="A0A0N9WWU8"/>
<evidence type="ECO:0000313" key="1">
    <source>
        <dbReference type="EMBL" id="ALI06726.1"/>
    </source>
</evidence>
<reference evidence="2" key="1">
    <citation type="submission" date="2015-09" db="EMBL/GenBank/DDBJ databases">
        <title>Whole genome sequence of Pseudomonas fluorescens FW300-N2C3.</title>
        <authorList>
            <person name="Ray J."/>
            <person name="Melnyk R."/>
            <person name="Deutschbauer A."/>
        </authorList>
    </citation>
    <scope>NUCLEOTIDE SEQUENCE [LARGE SCALE GENOMIC DNA]</scope>
    <source>
        <strain evidence="2">FW300-N2C3</strain>
    </source>
</reference>
<protein>
    <submittedName>
        <fullName evidence="1">Uncharacterized protein</fullName>
    </submittedName>
</protein>
<organism evidence="1 2">
    <name type="scientific">Pseudomonas fluorescens</name>
    <dbReference type="NCBI Taxonomy" id="294"/>
    <lineage>
        <taxon>Bacteria</taxon>
        <taxon>Pseudomonadati</taxon>
        <taxon>Pseudomonadota</taxon>
        <taxon>Gammaproteobacteria</taxon>
        <taxon>Pseudomonadales</taxon>
        <taxon>Pseudomonadaceae</taxon>
        <taxon>Pseudomonas</taxon>
    </lineage>
</organism>
<reference evidence="1 2" key="2">
    <citation type="journal article" date="2018" name="Nature">
        <title>Mutant phenotypes for thousands of bacterial genes of unknown function.</title>
        <authorList>
            <person name="Price M.N."/>
            <person name="Wetmore K.M."/>
            <person name="Waters R.J."/>
            <person name="Callaghan M."/>
            <person name="Ray J."/>
            <person name="Liu H."/>
            <person name="Kuehl J.V."/>
            <person name="Melnyk R.A."/>
            <person name="Lamson J.S."/>
            <person name="Suh Y."/>
            <person name="Carlson H.K."/>
            <person name="Esquivel Z."/>
            <person name="Sadeeshkumar H."/>
            <person name="Chakraborty R."/>
            <person name="Zane G.M."/>
            <person name="Rubin B.E."/>
            <person name="Wall J.D."/>
            <person name="Visel A."/>
            <person name="Bristow J."/>
            <person name="Blow M.J."/>
            <person name="Arkin A.P."/>
            <person name="Deutschbauer A.M."/>
        </authorList>
    </citation>
    <scope>NUCLEOTIDE SEQUENCE [LARGE SCALE GENOMIC DNA]</scope>
    <source>
        <strain evidence="1 2">FW300-N2C3</strain>
    </source>
</reference>
<name>A0A0N9WWU8_PSEFL</name>
<gene>
    <name evidence="1" type="ORF">AO356_07890</name>
</gene>
<evidence type="ECO:0000313" key="2">
    <source>
        <dbReference type="Proteomes" id="UP000059425"/>
    </source>
</evidence>